<feature type="binding site" evidence="8">
    <location>
        <begin position="9"/>
        <end position="11"/>
    </location>
    <ligand>
        <name>ATP</name>
        <dbReference type="ChEBI" id="CHEBI:30616"/>
    </ligand>
</feature>
<evidence type="ECO:0000313" key="10">
    <source>
        <dbReference type="EMBL" id="BEP27679.1"/>
    </source>
</evidence>
<comment type="function">
    <text evidence="8">Catalyzes the attachment of tryptophan to tRNA(Trp).</text>
</comment>
<gene>
    <name evidence="8 10" type="primary">trpS</name>
    <name evidence="10" type="ORF">HLPR_00100</name>
</gene>
<dbReference type="FunFam" id="1.10.240.10:FF:000002">
    <property type="entry name" value="Tryptophan--tRNA ligase"/>
    <property type="match status" value="1"/>
</dbReference>
<dbReference type="GO" id="GO:0004830">
    <property type="term" value="F:tryptophan-tRNA ligase activity"/>
    <property type="evidence" value="ECO:0007669"/>
    <property type="project" value="UniProtKB-UniRule"/>
</dbReference>
<evidence type="ECO:0000256" key="5">
    <source>
        <dbReference type="ARBA" id="ARBA00022917"/>
    </source>
</evidence>
<feature type="binding site" evidence="8">
    <location>
        <begin position="17"/>
        <end position="18"/>
    </location>
    <ligand>
        <name>ATP</name>
        <dbReference type="ChEBI" id="CHEBI:30616"/>
    </ligand>
</feature>
<accession>A0AAU9E8X6</accession>
<feature type="binding site" evidence="8">
    <location>
        <begin position="191"/>
        <end position="195"/>
    </location>
    <ligand>
        <name>ATP</name>
        <dbReference type="ChEBI" id="CHEBI:30616"/>
    </ligand>
</feature>
<comment type="subunit">
    <text evidence="8">Homodimer.</text>
</comment>
<dbReference type="GO" id="GO:0005829">
    <property type="term" value="C:cytosol"/>
    <property type="evidence" value="ECO:0007669"/>
    <property type="project" value="TreeGrafter"/>
</dbReference>
<dbReference type="RefSeq" id="WP_338536050.1">
    <property type="nucleotide sequence ID" value="NZ_AP028654.1"/>
</dbReference>
<keyword evidence="5 8" id="KW-0648">Protein biosynthesis</keyword>
<feature type="short sequence motif" description="'HIGH' region" evidence="8">
    <location>
        <begin position="10"/>
        <end position="18"/>
    </location>
</feature>
<evidence type="ECO:0000256" key="4">
    <source>
        <dbReference type="ARBA" id="ARBA00022840"/>
    </source>
</evidence>
<evidence type="ECO:0000256" key="1">
    <source>
        <dbReference type="ARBA" id="ARBA00005594"/>
    </source>
</evidence>
<feature type="binding site" evidence="8">
    <location>
        <position position="182"/>
    </location>
    <ligand>
        <name>ATP</name>
        <dbReference type="ChEBI" id="CHEBI:30616"/>
    </ligand>
</feature>
<organism evidence="10 11">
    <name type="scientific">Helicovermis profundi</name>
    <dbReference type="NCBI Taxonomy" id="3065157"/>
    <lineage>
        <taxon>Bacteria</taxon>
        <taxon>Bacillati</taxon>
        <taxon>Bacillota</taxon>
        <taxon>Clostridia</taxon>
        <taxon>Helicovermis</taxon>
    </lineage>
</organism>
<dbReference type="KEGG" id="hprf:HLPR_00100"/>
<keyword evidence="4 8" id="KW-0067">ATP-binding</keyword>
<comment type="catalytic activity">
    <reaction evidence="7 8">
        <text>tRNA(Trp) + L-tryptophan + ATP = L-tryptophyl-tRNA(Trp) + AMP + diphosphate + H(+)</text>
        <dbReference type="Rhea" id="RHEA:24080"/>
        <dbReference type="Rhea" id="RHEA-COMP:9671"/>
        <dbReference type="Rhea" id="RHEA-COMP:9705"/>
        <dbReference type="ChEBI" id="CHEBI:15378"/>
        <dbReference type="ChEBI" id="CHEBI:30616"/>
        <dbReference type="ChEBI" id="CHEBI:33019"/>
        <dbReference type="ChEBI" id="CHEBI:57912"/>
        <dbReference type="ChEBI" id="CHEBI:78442"/>
        <dbReference type="ChEBI" id="CHEBI:78535"/>
        <dbReference type="ChEBI" id="CHEBI:456215"/>
        <dbReference type="EC" id="6.1.1.2"/>
    </reaction>
</comment>
<reference evidence="10 11" key="1">
    <citation type="submission" date="2023-08" db="EMBL/GenBank/DDBJ databases">
        <title>Helicovermis profunda gen. nov., sp. nov., a novel mesophilic, fermentative bacterium within the Bacillota from a deep-sea hydrothermal vent chimney.</title>
        <authorList>
            <person name="Miyazaki U."/>
            <person name="Mizutani D."/>
            <person name="Hashimoto Y."/>
            <person name="Tame A."/>
            <person name="Sawayama S."/>
            <person name="Miyazaki J."/>
            <person name="Takai K."/>
            <person name="Nakagawa S."/>
        </authorList>
    </citation>
    <scope>NUCLEOTIDE SEQUENCE [LARGE SCALE GENOMIC DNA]</scope>
    <source>
        <strain evidence="10 11">S502</strain>
    </source>
</reference>
<protein>
    <recommendedName>
        <fullName evidence="8">Tryptophan--tRNA ligase</fullName>
        <ecNumber evidence="8">6.1.1.2</ecNumber>
    </recommendedName>
    <alternativeName>
        <fullName evidence="8">Tryptophanyl-tRNA synthetase</fullName>
        <shortName evidence="8">TrpRS</shortName>
    </alternativeName>
</protein>
<keyword evidence="3 8" id="KW-0547">Nucleotide-binding</keyword>
<dbReference type="Pfam" id="PF00579">
    <property type="entry name" value="tRNA-synt_1b"/>
    <property type="match status" value="1"/>
</dbReference>
<dbReference type="GO" id="GO:0005524">
    <property type="term" value="F:ATP binding"/>
    <property type="evidence" value="ECO:0007669"/>
    <property type="project" value="UniProtKB-UniRule"/>
</dbReference>
<dbReference type="PANTHER" id="PTHR43766:SF1">
    <property type="entry name" value="TRYPTOPHAN--TRNA LIGASE, MITOCHONDRIAL"/>
    <property type="match status" value="1"/>
</dbReference>
<dbReference type="AlphaFoldDB" id="A0AAU9E8X6"/>
<dbReference type="Gene3D" id="1.10.240.10">
    <property type="entry name" value="Tyrosyl-Transfer RNA Synthetase"/>
    <property type="match status" value="1"/>
</dbReference>
<dbReference type="GO" id="GO:0006436">
    <property type="term" value="P:tryptophanyl-tRNA aminoacylation"/>
    <property type="evidence" value="ECO:0007669"/>
    <property type="project" value="UniProtKB-UniRule"/>
</dbReference>
<dbReference type="PANTHER" id="PTHR43766">
    <property type="entry name" value="TRYPTOPHAN--TRNA LIGASE, MITOCHONDRIAL"/>
    <property type="match status" value="1"/>
</dbReference>
<evidence type="ECO:0000256" key="6">
    <source>
        <dbReference type="ARBA" id="ARBA00023146"/>
    </source>
</evidence>
<dbReference type="InterPro" id="IPR050203">
    <property type="entry name" value="Trp-tRNA_synthetase"/>
</dbReference>
<dbReference type="EC" id="6.1.1.2" evidence="8"/>
<dbReference type="Gene3D" id="3.40.50.620">
    <property type="entry name" value="HUPs"/>
    <property type="match status" value="1"/>
</dbReference>
<dbReference type="PROSITE" id="PS00178">
    <property type="entry name" value="AA_TRNA_LIGASE_I"/>
    <property type="match status" value="1"/>
</dbReference>
<evidence type="ECO:0000256" key="9">
    <source>
        <dbReference type="RuleBase" id="RU363036"/>
    </source>
</evidence>
<dbReference type="HAMAP" id="MF_00140_B">
    <property type="entry name" value="Trp_tRNA_synth_B"/>
    <property type="match status" value="1"/>
</dbReference>
<dbReference type="InterPro" id="IPR014729">
    <property type="entry name" value="Rossmann-like_a/b/a_fold"/>
</dbReference>
<dbReference type="InterPro" id="IPR024109">
    <property type="entry name" value="Trp-tRNA-ligase_bac-type"/>
</dbReference>
<keyword evidence="11" id="KW-1185">Reference proteome</keyword>
<comment type="subcellular location">
    <subcellularLocation>
        <location evidence="8">Cytoplasm</location>
    </subcellularLocation>
</comment>
<dbReference type="PRINTS" id="PR01039">
    <property type="entry name" value="TRNASYNTHTRP"/>
</dbReference>
<proteinExistence type="inferred from homology"/>
<feature type="binding site" evidence="8">
    <location>
        <position position="131"/>
    </location>
    <ligand>
        <name>L-tryptophan</name>
        <dbReference type="ChEBI" id="CHEBI:57912"/>
    </ligand>
</feature>
<evidence type="ECO:0000256" key="8">
    <source>
        <dbReference type="HAMAP-Rule" id="MF_00140"/>
    </source>
</evidence>
<dbReference type="NCBIfam" id="TIGR00233">
    <property type="entry name" value="trpS"/>
    <property type="match status" value="1"/>
</dbReference>
<evidence type="ECO:0000256" key="7">
    <source>
        <dbReference type="ARBA" id="ARBA00049929"/>
    </source>
</evidence>
<keyword evidence="8" id="KW-0963">Cytoplasm</keyword>
<dbReference type="InterPro" id="IPR002305">
    <property type="entry name" value="aa-tRNA-synth_Ic"/>
</dbReference>
<evidence type="ECO:0000256" key="2">
    <source>
        <dbReference type="ARBA" id="ARBA00022598"/>
    </source>
</evidence>
<evidence type="ECO:0000256" key="3">
    <source>
        <dbReference type="ARBA" id="ARBA00022741"/>
    </source>
</evidence>
<dbReference type="EMBL" id="AP028654">
    <property type="protein sequence ID" value="BEP27679.1"/>
    <property type="molecule type" value="Genomic_DNA"/>
</dbReference>
<keyword evidence="6 8" id="KW-0030">Aminoacyl-tRNA synthetase</keyword>
<dbReference type="InterPro" id="IPR002306">
    <property type="entry name" value="Trp-tRNA-ligase"/>
</dbReference>
<name>A0AAU9E8X6_9FIRM</name>
<evidence type="ECO:0000313" key="11">
    <source>
        <dbReference type="Proteomes" id="UP001321786"/>
    </source>
</evidence>
<feature type="short sequence motif" description="'KMSKS' region" evidence="8">
    <location>
        <begin position="191"/>
        <end position="195"/>
    </location>
</feature>
<feature type="binding site" evidence="8">
    <location>
        <begin position="143"/>
        <end position="145"/>
    </location>
    <ligand>
        <name>ATP</name>
        <dbReference type="ChEBI" id="CHEBI:30616"/>
    </ligand>
</feature>
<sequence>MKRVLSGVQPSGEITLGNYITMKNFVNLQKYKDCYYCVVDLHSITVPQDPKKLYENSLQLAALYMAIGINPNESTLFLQSQVSAHAELAWLLQCNTYLGELSRMTQFKEKSKGKKAFSTGLYTYPILMAADILLYDTNYVPVGDDQKQHLELTRDIAIRFNNKFGDTFVIPEPLISKKGARIMSLDDPTTKMSKSNPNTHSKISLLDSPNKVKKSIMKSTTDSEMLIKYDLANKPGVSNLLTIYSSLTDISIEELETKYINQGYGNLKKDLVNTINDSLFTIQNDYTRILKSGEAFDVLKEGSKRANEVATKVLDKAKKNMGFITF</sequence>
<dbReference type="CDD" id="cd00806">
    <property type="entry name" value="TrpRS_core"/>
    <property type="match status" value="1"/>
</dbReference>
<dbReference type="SUPFAM" id="SSF52374">
    <property type="entry name" value="Nucleotidylyl transferase"/>
    <property type="match status" value="1"/>
</dbReference>
<keyword evidence="2 8" id="KW-0436">Ligase</keyword>
<dbReference type="InterPro" id="IPR001412">
    <property type="entry name" value="aa-tRNA-synth_I_CS"/>
</dbReference>
<dbReference type="Proteomes" id="UP001321786">
    <property type="component" value="Chromosome"/>
</dbReference>
<comment type="similarity">
    <text evidence="1 8 9">Belongs to the class-I aminoacyl-tRNA synthetase family.</text>
</comment>